<accession>A0A6B0UP31</accession>
<proteinExistence type="predicted"/>
<dbReference type="EMBL" id="GIFC01009065">
    <property type="protein sequence ID" value="MXU91148.1"/>
    <property type="molecule type" value="Transcribed_RNA"/>
</dbReference>
<reference evidence="1" key="1">
    <citation type="submission" date="2019-12" db="EMBL/GenBank/DDBJ databases">
        <title>An insight into the sialome of adult female Ixodes ricinus ticks feeding for 6 days.</title>
        <authorList>
            <person name="Perner J."/>
            <person name="Ribeiro J.M.C."/>
        </authorList>
    </citation>
    <scope>NUCLEOTIDE SEQUENCE</scope>
    <source>
        <strain evidence="1">Semi-engorged</strain>
        <tissue evidence="1">Salivary glands</tissue>
    </source>
</reference>
<name>A0A6B0UP31_IXORI</name>
<protein>
    <submittedName>
        <fullName evidence="1">Uncharacterized protein</fullName>
    </submittedName>
</protein>
<dbReference type="AlphaFoldDB" id="A0A6B0UP31"/>
<organism evidence="1">
    <name type="scientific">Ixodes ricinus</name>
    <name type="common">Common tick</name>
    <name type="synonym">Acarus ricinus</name>
    <dbReference type="NCBI Taxonomy" id="34613"/>
    <lineage>
        <taxon>Eukaryota</taxon>
        <taxon>Metazoa</taxon>
        <taxon>Ecdysozoa</taxon>
        <taxon>Arthropoda</taxon>
        <taxon>Chelicerata</taxon>
        <taxon>Arachnida</taxon>
        <taxon>Acari</taxon>
        <taxon>Parasitiformes</taxon>
        <taxon>Ixodida</taxon>
        <taxon>Ixodoidea</taxon>
        <taxon>Ixodidae</taxon>
        <taxon>Ixodinae</taxon>
        <taxon>Ixodes</taxon>
    </lineage>
</organism>
<sequence>MACLLPVHLFCRALGSFPLPFSRLEQHSGGLGRLTDRRVAVRTHVMSVLYASVKDMSERGAGKRSPGKKYKRKRIAALYMAANCRFTCPVWTALYRPIGSSIDLKSIRLKLLSKSDKGPS</sequence>
<evidence type="ECO:0000313" key="1">
    <source>
        <dbReference type="EMBL" id="MXU91148.1"/>
    </source>
</evidence>